<accession>A0A1G5VN56</accession>
<dbReference type="GO" id="GO:0046872">
    <property type="term" value="F:metal ion binding"/>
    <property type="evidence" value="ECO:0007669"/>
    <property type="project" value="InterPro"/>
</dbReference>
<name>A0A1G5VN56_9BACT</name>
<dbReference type="PANTHER" id="PTHR11851:SF224">
    <property type="entry name" value="PROCESSING PROTEASE"/>
    <property type="match status" value="1"/>
</dbReference>
<organism evidence="2 3">
    <name type="scientific">Algoriphagus alkaliphilus</name>
    <dbReference type="NCBI Taxonomy" id="279824"/>
    <lineage>
        <taxon>Bacteria</taxon>
        <taxon>Pseudomonadati</taxon>
        <taxon>Bacteroidota</taxon>
        <taxon>Cytophagia</taxon>
        <taxon>Cytophagales</taxon>
        <taxon>Cyclobacteriaceae</taxon>
        <taxon>Algoriphagus</taxon>
    </lineage>
</organism>
<feature type="domain" description="Peptidase M16 C-terminal" evidence="1">
    <location>
        <begin position="184"/>
        <end position="357"/>
    </location>
</feature>
<protein>
    <submittedName>
        <fullName evidence="2">Predicted Zn-dependent peptidase</fullName>
    </submittedName>
</protein>
<dbReference type="SUPFAM" id="SSF63411">
    <property type="entry name" value="LuxS/MPP-like metallohydrolase"/>
    <property type="match status" value="2"/>
</dbReference>
<dbReference type="InterPro" id="IPR007863">
    <property type="entry name" value="Peptidase_M16_C"/>
</dbReference>
<dbReference type="Pfam" id="PF05193">
    <property type="entry name" value="Peptidase_M16_C"/>
    <property type="match status" value="1"/>
</dbReference>
<dbReference type="OrthoDB" id="9811314at2"/>
<evidence type="ECO:0000313" key="2">
    <source>
        <dbReference type="EMBL" id="SDA47331.1"/>
    </source>
</evidence>
<dbReference type="EMBL" id="FMXE01000004">
    <property type="protein sequence ID" value="SDA47331.1"/>
    <property type="molecule type" value="Genomic_DNA"/>
</dbReference>
<evidence type="ECO:0000259" key="1">
    <source>
        <dbReference type="Pfam" id="PF05193"/>
    </source>
</evidence>
<dbReference type="InterPro" id="IPR050361">
    <property type="entry name" value="MPP/UQCRC_Complex"/>
</dbReference>
<proteinExistence type="predicted"/>
<keyword evidence="3" id="KW-1185">Reference proteome</keyword>
<gene>
    <name evidence="2" type="ORF">SAMN03080617_00586</name>
</gene>
<dbReference type="STRING" id="279824.SAMN03080617_00586"/>
<dbReference type="AlphaFoldDB" id="A0A1G5VN56"/>
<dbReference type="InterPro" id="IPR011249">
    <property type="entry name" value="Metalloenz_LuxS/M16"/>
</dbReference>
<dbReference type="Proteomes" id="UP000198756">
    <property type="component" value="Unassembled WGS sequence"/>
</dbReference>
<dbReference type="RefSeq" id="WP_092728453.1">
    <property type="nucleotide sequence ID" value="NZ_FMXE01000004.1"/>
</dbReference>
<dbReference type="PANTHER" id="PTHR11851">
    <property type="entry name" value="METALLOPROTEASE"/>
    <property type="match status" value="1"/>
</dbReference>
<sequence length="423" mass="48162">MHLNRSKAPEFIIPEDFVLPAPQARKLTGSRTLFFIPTPNLDAVKLEVIGKSQRLILSLGKSLVSSFTLQMLTEGTHTYSESQLSEFFDFHATEVHPLLTYSHEGMSLVTTRKHLSEVLPVFSSLFDQAVFPEESLEKRKSQRKLSLRLEKEKSASRASHLFRKALFGENHPFGLEITEEHVDNVQRNDLIDYYRNNLLTDTEFFLCGNLDSDELLIIESILNKIPSRTEGTPGILPPVTMNPKIHEERQQALQSSIRIGNWSIPKSHPDFQALAVFNTILGGYFGSRLIKNIREDKGHTYGISSSLAEIGDINYWVVGADVQKAYTGDVLTEIYNEIRILSQEAVSEEELEVVRNYLIGQMLGRFSSSFDLIDRFRSVHHSGLDFHFYMEKLAFLRKFTAEDILEIGKKYFSNLPFVEVVVG</sequence>
<dbReference type="Gene3D" id="3.30.830.10">
    <property type="entry name" value="Metalloenzyme, LuxS/M16 peptidase-like"/>
    <property type="match status" value="2"/>
</dbReference>
<evidence type="ECO:0000313" key="3">
    <source>
        <dbReference type="Proteomes" id="UP000198756"/>
    </source>
</evidence>
<reference evidence="3" key="1">
    <citation type="submission" date="2016-10" db="EMBL/GenBank/DDBJ databases">
        <authorList>
            <person name="Varghese N."/>
            <person name="Submissions S."/>
        </authorList>
    </citation>
    <scope>NUCLEOTIDE SEQUENCE [LARGE SCALE GENOMIC DNA]</scope>
    <source>
        <strain evidence="3">DSM 22703</strain>
    </source>
</reference>